<dbReference type="InterPro" id="IPR027417">
    <property type="entry name" value="P-loop_NTPase"/>
</dbReference>
<feature type="non-terminal residue" evidence="2">
    <location>
        <position position="564"/>
    </location>
</feature>
<dbReference type="SUPFAM" id="SSF52540">
    <property type="entry name" value="P-loop containing nucleoside triphosphate hydrolases"/>
    <property type="match status" value="1"/>
</dbReference>
<dbReference type="EMBL" id="KZ613982">
    <property type="protein sequence ID" value="PMD28847.1"/>
    <property type="molecule type" value="Genomic_DNA"/>
</dbReference>
<dbReference type="OrthoDB" id="3557910at2759"/>
<evidence type="ECO:0000313" key="3">
    <source>
        <dbReference type="Proteomes" id="UP000235786"/>
    </source>
</evidence>
<name>A0A2J6QRF9_HYAVF</name>
<evidence type="ECO:0008006" key="4">
    <source>
        <dbReference type="Google" id="ProtNLM"/>
    </source>
</evidence>
<dbReference type="Gene3D" id="3.40.50.300">
    <property type="entry name" value="P-loop containing nucleotide triphosphate hydrolases"/>
    <property type="match status" value="1"/>
</dbReference>
<gene>
    <name evidence="2" type="ORF">L207DRAFT_446423</name>
</gene>
<dbReference type="Proteomes" id="UP000235786">
    <property type="component" value="Unassembled WGS sequence"/>
</dbReference>
<evidence type="ECO:0000313" key="2">
    <source>
        <dbReference type="EMBL" id="PMD28847.1"/>
    </source>
</evidence>
<reference evidence="2 3" key="1">
    <citation type="submission" date="2016-04" db="EMBL/GenBank/DDBJ databases">
        <title>A degradative enzymes factory behind the ericoid mycorrhizal symbiosis.</title>
        <authorList>
            <consortium name="DOE Joint Genome Institute"/>
            <person name="Martino E."/>
            <person name="Morin E."/>
            <person name="Grelet G."/>
            <person name="Kuo A."/>
            <person name="Kohler A."/>
            <person name="Daghino S."/>
            <person name="Barry K."/>
            <person name="Choi C."/>
            <person name="Cichocki N."/>
            <person name="Clum A."/>
            <person name="Copeland A."/>
            <person name="Hainaut M."/>
            <person name="Haridas S."/>
            <person name="Labutti K."/>
            <person name="Lindquist E."/>
            <person name="Lipzen A."/>
            <person name="Khouja H.-R."/>
            <person name="Murat C."/>
            <person name="Ohm R."/>
            <person name="Olson A."/>
            <person name="Spatafora J."/>
            <person name="Veneault-Fourrey C."/>
            <person name="Henrissat B."/>
            <person name="Grigoriev I."/>
            <person name="Martin F."/>
            <person name="Perotto S."/>
        </authorList>
    </citation>
    <scope>NUCLEOTIDE SEQUENCE [LARGE SCALE GENOMIC DNA]</scope>
    <source>
        <strain evidence="2 3">F</strain>
    </source>
</reference>
<accession>A0A2J6QRF9</accession>
<protein>
    <recommendedName>
        <fullName evidence="4">DEAD/DEAH box helicase domain-containing protein</fullName>
    </recommendedName>
</protein>
<organism evidence="2 3">
    <name type="scientific">Hyaloscypha variabilis (strain UAMH 11265 / GT02V1 / F)</name>
    <name type="common">Meliniomyces variabilis</name>
    <dbReference type="NCBI Taxonomy" id="1149755"/>
    <lineage>
        <taxon>Eukaryota</taxon>
        <taxon>Fungi</taxon>
        <taxon>Dikarya</taxon>
        <taxon>Ascomycota</taxon>
        <taxon>Pezizomycotina</taxon>
        <taxon>Leotiomycetes</taxon>
        <taxon>Helotiales</taxon>
        <taxon>Hyaloscyphaceae</taxon>
        <taxon>Hyaloscypha</taxon>
        <taxon>Hyaloscypha variabilis</taxon>
    </lineage>
</organism>
<keyword evidence="3" id="KW-1185">Reference proteome</keyword>
<evidence type="ECO:0000256" key="1">
    <source>
        <dbReference type="SAM" id="MobiDB-lite"/>
    </source>
</evidence>
<proteinExistence type="predicted"/>
<dbReference type="AlphaFoldDB" id="A0A2J6QRF9"/>
<feature type="region of interest" description="Disordered" evidence="1">
    <location>
        <begin position="451"/>
        <end position="483"/>
    </location>
</feature>
<dbReference type="STRING" id="1149755.A0A2J6QRF9"/>
<sequence>MEACALVHFTGVLGIHSTELAYRTAYAFTPLLSSLIWIRRLLLLEYALPLQPYSYLKLPWPARGQYPDQVSRLVSQIHPKYIRKGCFSPLGYMCERMHRARTIANREGPRTNISWSADLQVLSVADQEISMPGFRQAAHLAVARTEQRARELMLGLWPDVDLTKIKDSLVTHRPGHSFLSEPENQLQMSFKLLSRKAFSKDGGFSLKGPGRKRAIQYLKDRDELVRYMFGAIHIPSGMPARGEELRVIRWADTIAAPRNIFVLQGRMILVFSYNKATTVSNKSFYIVRFPCPVISQVLFHYLTHIRPFSDFLARQLQLTLAFSTNPHLFTLHDTATGCFKYLTKVLTQETAIRLGQWLMTQDYRNVAIDMGREYISAKFMRDLPKTKDMLYKDTNIIISTINLAATYRKDIAERYGVRGDIIWNLSDESIWIFGDIGSQWHQLLGLDSKKPSPSTKHLRGLSYSTPQPSLVPKRSRSPLGRPQPVEIHDGLKKVFNQEEPEFRSDEQREAVFAALGQQTPLIVVLPTRGGKTLTFTLPAILRDLGVSIVVAPFNALEKDYVRRL</sequence>